<dbReference type="Proteomes" id="UP000826300">
    <property type="component" value="Chromosome"/>
</dbReference>
<dbReference type="InterPro" id="IPR002104">
    <property type="entry name" value="Integrase_catalytic"/>
</dbReference>
<evidence type="ECO:0000256" key="2">
    <source>
        <dbReference type="ARBA" id="ARBA00022908"/>
    </source>
</evidence>
<dbReference type="InterPro" id="IPR046668">
    <property type="entry name" value="DUF6538"/>
</dbReference>
<dbReference type="PANTHER" id="PTHR30349">
    <property type="entry name" value="PHAGE INTEGRASE-RELATED"/>
    <property type="match status" value="1"/>
</dbReference>
<dbReference type="InterPro" id="IPR011010">
    <property type="entry name" value="DNA_brk_join_enz"/>
</dbReference>
<dbReference type="PANTHER" id="PTHR30349:SF41">
    <property type="entry name" value="INTEGRASE_RECOMBINASE PROTEIN MJ0367-RELATED"/>
    <property type="match status" value="1"/>
</dbReference>
<keyword evidence="7" id="KW-1185">Reference proteome</keyword>
<keyword evidence="3" id="KW-0238">DNA-binding</keyword>
<protein>
    <submittedName>
        <fullName evidence="6">Tyrosine-type recombinase/integrase</fullName>
    </submittedName>
</protein>
<dbReference type="RefSeq" id="WP_220661051.1">
    <property type="nucleotide sequence ID" value="NZ_CP069370.1"/>
</dbReference>
<dbReference type="SUPFAM" id="SSF56349">
    <property type="entry name" value="DNA breaking-rejoining enzymes"/>
    <property type="match status" value="1"/>
</dbReference>
<dbReference type="PROSITE" id="PS51898">
    <property type="entry name" value="TYR_RECOMBINASE"/>
    <property type="match status" value="1"/>
</dbReference>
<dbReference type="InterPro" id="IPR013762">
    <property type="entry name" value="Integrase-like_cat_sf"/>
</dbReference>
<accession>A0A8G1EC56</accession>
<dbReference type="Gene3D" id="1.10.443.10">
    <property type="entry name" value="Intergrase catalytic core"/>
    <property type="match status" value="1"/>
</dbReference>
<dbReference type="AlphaFoldDB" id="A0A8G1EC56"/>
<comment type="similarity">
    <text evidence="1">Belongs to the 'phage' integrase family.</text>
</comment>
<keyword evidence="2" id="KW-0229">DNA integration</keyword>
<sequence>MILMFEDGAYRVMCKHVQKKGNVFYYRRRIPEDVRSLHRVPGRKDDAQLFFSLKTSDLAEACRRADAQTRRFDALWKAKRLGSSDAADVQVALATLEAAGLAPGDGLRQGDSFAASNFVDRLIGQHEPDEPPPTVAPQDKLTIDLLFGAPVPRLLSDAKQKHFELGKGPKGKVATDQFNRAWNILLEIAGDLPLDQLRREHGNEFVRRLINQGAGPETIKRYLSQVRPVIQTGILEFELSKPNPFDSLTIPNRDEGQRKPRSPFTLAQVASIQSACLRMDDERRWVIAMVSDSMTRLAEVVGLKRDDVQLDAQVPHIMIRPNDLRRLKNKQSERAVPLVGMALWAARRAMGGSGEYLFPQLAQRPSKGEFTSAAVSAALNKWLKDNKLATTGQTVHSFRHTMRDRLRNVETPADLCDRIGGWAGKGVGETYGQGHGLELMHRYMIKTVIPT</sequence>
<dbReference type="Pfam" id="PF20172">
    <property type="entry name" value="DUF6538"/>
    <property type="match status" value="1"/>
</dbReference>
<reference evidence="6" key="1">
    <citation type="submission" date="2021-02" db="EMBL/GenBank/DDBJ databases">
        <title>Rhodobacter shimadae sp. nov., an aerobic anoxygenic phototrophic bacterium isolated from a hot spring.</title>
        <authorList>
            <person name="Muramatsu S."/>
            <person name="Haruta S."/>
            <person name="Hirose S."/>
            <person name="Hanada S."/>
        </authorList>
    </citation>
    <scope>NUCLEOTIDE SEQUENCE</scope>
    <source>
        <strain evidence="6">N10</strain>
    </source>
</reference>
<dbReference type="KEGG" id="nsm:JO391_13800"/>
<dbReference type="InterPro" id="IPR050090">
    <property type="entry name" value="Tyrosine_recombinase_XerCD"/>
</dbReference>
<organism evidence="6 7">
    <name type="scientific">Neotabrizicola shimadae</name>
    <dbReference type="NCBI Taxonomy" id="2807096"/>
    <lineage>
        <taxon>Bacteria</taxon>
        <taxon>Pseudomonadati</taxon>
        <taxon>Pseudomonadota</taxon>
        <taxon>Alphaproteobacteria</taxon>
        <taxon>Rhodobacterales</taxon>
        <taxon>Paracoccaceae</taxon>
        <taxon>Neotabrizicola</taxon>
    </lineage>
</organism>
<keyword evidence="4" id="KW-0233">DNA recombination</keyword>
<evidence type="ECO:0000313" key="7">
    <source>
        <dbReference type="Proteomes" id="UP000826300"/>
    </source>
</evidence>
<name>A0A8G1EC56_9RHOB</name>
<evidence type="ECO:0000256" key="3">
    <source>
        <dbReference type="ARBA" id="ARBA00023125"/>
    </source>
</evidence>
<dbReference type="GO" id="GO:0006310">
    <property type="term" value="P:DNA recombination"/>
    <property type="evidence" value="ECO:0007669"/>
    <property type="project" value="UniProtKB-KW"/>
</dbReference>
<evidence type="ECO:0000259" key="5">
    <source>
        <dbReference type="PROSITE" id="PS51898"/>
    </source>
</evidence>
<gene>
    <name evidence="6" type="ORF">JO391_13800</name>
</gene>
<dbReference type="InterPro" id="IPR010998">
    <property type="entry name" value="Integrase_recombinase_N"/>
</dbReference>
<dbReference type="Pfam" id="PF00589">
    <property type="entry name" value="Phage_integrase"/>
    <property type="match status" value="1"/>
</dbReference>
<dbReference type="GO" id="GO:0003677">
    <property type="term" value="F:DNA binding"/>
    <property type="evidence" value="ECO:0007669"/>
    <property type="project" value="UniProtKB-KW"/>
</dbReference>
<evidence type="ECO:0000313" key="6">
    <source>
        <dbReference type="EMBL" id="QYZ68831.1"/>
    </source>
</evidence>
<proteinExistence type="inferred from homology"/>
<dbReference type="EMBL" id="CP069370">
    <property type="protein sequence ID" value="QYZ68831.1"/>
    <property type="molecule type" value="Genomic_DNA"/>
</dbReference>
<evidence type="ECO:0000256" key="4">
    <source>
        <dbReference type="ARBA" id="ARBA00023172"/>
    </source>
</evidence>
<evidence type="ECO:0000256" key="1">
    <source>
        <dbReference type="ARBA" id="ARBA00008857"/>
    </source>
</evidence>
<dbReference type="Gene3D" id="1.10.150.130">
    <property type="match status" value="1"/>
</dbReference>
<feature type="domain" description="Tyr recombinase" evidence="5">
    <location>
        <begin position="259"/>
        <end position="444"/>
    </location>
</feature>
<dbReference type="GO" id="GO:0015074">
    <property type="term" value="P:DNA integration"/>
    <property type="evidence" value="ECO:0007669"/>
    <property type="project" value="UniProtKB-KW"/>
</dbReference>